<accession>A0A0E9RJF6</accession>
<reference evidence="1" key="2">
    <citation type="journal article" date="2015" name="Fish Shellfish Immunol.">
        <title>Early steps in the European eel (Anguilla anguilla)-Vibrio vulnificus interaction in the gills: Role of the RtxA13 toxin.</title>
        <authorList>
            <person name="Callol A."/>
            <person name="Pajuelo D."/>
            <person name="Ebbesson L."/>
            <person name="Teles M."/>
            <person name="MacKenzie S."/>
            <person name="Amaro C."/>
        </authorList>
    </citation>
    <scope>NUCLEOTIDE SEQUENCE</scope>
</reference>
<dbReference type="EMBL" id="GBXM01079977">
    <property type="protein sequence ID" value="JAH28600.1"/>
    <property type="molecule type" value="Transcribed_RNA"/>
</dbReference>
<reference evidence="1" key="1">
    <citation type="submission" date="2014-11" db="EMBL/GenBank/DDBJ databases">
        <authorList>
            <person name="Amaro Gonzalez C."/>
        </authorList>
    </citation>
    <scope>NUCLEOTIDE SEQUENCE</scope>
</reference>
<sequence>MKERFVIFFTDVAISDIKMQFCMQFSNTKGPM</sequence>
<dbReference type="AlphaFoldDB" id="A0A0E9RJF6"/>
<evidence type="ECO:0000313" key="1">
    <source>
        <dbReference type="EMBL" id="JAH28600.1"/>
    </source>
</evidence>
<proteinExistence type="predicted"/>
<protein>
    <submittedName>
        <fullName evidence="1">Uncharacterized protein</fullName>
    </submittedName>
</protein>
<organism evidence="1">
    <name type="scientific">Anguilla anguilla</name>
    <name type="common">European freshwater eel</name>
    <name type="synonym">Muraena anguilla</name>
    <dbReference type="NCBI Taxonomy" id="7936"/>
    <lineage>
        <taxon>Eukaryota</taxon>
        <taxon>Metazoa</taxon>
        <taxon>Chordata</taxon>
        <taxon>Craniata</taxon>
        <taxon>Vertebrata</taxon>
        <taxon>Euteleostomi</taxon>
        <taxon>Actinopterygii</taxon>
        <taxon>Neopterygii</taxon>
        <taxon>Teleostei</taxon>
        <taxon>Anguilliformes</taxon>
        <taxon>Anguillidae</taxon>
        <taxon>Anguilla</taxon>
    </lineage>
</organism>
<name>A0A0E9RJF6_ANGAN</name>